<evidence type="ECO:0000256" key="8">
    <source>
        <dbReference type="ARBA" id="ARBA00022679"/>
    </source>
</evidence>
<dbReference type="Pfam" id="PF00069">
    <property type="entry name" value="Pkinase"/>
    <property type="match status" value="1"/>
</dbReference>
<comment type="subcellular location">
    <subcellularLocation>
        <location evidence="1">Cell membrane</location>
        <topology evidence="1">Single-pass membrane protein</topology>
    </subcellularLocation>
    <subcellularLocation>
        <location evidence="2">Membrane</location>
        <topology evidence="2">Single-pass type I membrane protein</topology>
    </subcellularLocation>
</comment>
<dbReference type="GO" id="GO:0005886">
    <property type="term" value="C:plasma membrane"/>
    <property type="evidence" value="ECO:0007669"/>
    <property type="project" value="UniProtKB-SubCell"/>
</dbReference>
<dbReference type="Gene3D" id="3.30.200.20">
    <property type="entry name" value="Phosphorylase Kinase, domain 1"/>
    <property type="match status" value="1"/>
</dbReference>
<evidence type="ECO:0000256" key="7">
    <source>
        <dbReference type="ARBA" id="ARBA00022614"/>
    </source>
</evidence>
<keyword evidence="6" id="KW-0597">Phosphoprotein</keyword>
<dbReference type="SUPFAM" id="SSF52058">
    <property type="entry name" value="L domain-like"/>
    <property type="match status" value="1"/>
</dbReference>
<organism evidence="25 26">
    <name type="scientific">Setaria italica</name>
    <name type="common">Foxtail millet</name>
    <name type="synonym">Panicum italicum</name>
    <dbReference type="NCBI Taxonomy" id="4555"/>
    <lineage>
        <taxon>Eukaryota</taxon>
        <taxon>Viridiplantae</taxon>
        <taxon>Streptophyta</taxon>
        <taxon>Embryophyta</taxon>
        <taxon>Tracheophyta</taxon>
        <taxon>Spermatophyta</taxon>
        <taxon>Magnoliopsida</taxon>
        <taxon>Liliopsida</taxon>
        <taxon>Poales</taxon>
        <taxon>Poaceae</taxon>
        <taxon>PACMAD clade</taxon>
        <taxon>Panicoideae</taxon>
        <taxon>Panicodae</taxon>
        <taxon>Paniceae</taxon>
        <taxon>Cenchrinae</taxon>
        <taxon>Setaria</taxon>
    </lineage>
</organism>
<dbReference type="InterPro" id="IPR001611">
    <property type="entry name" value="Leu-rich_rpt"/>
</dbReference>
<comment type="catalytic activity">
    <reaction evidence="20">
        <text>L-seryl-[protein] + ATP = O-phospho-L-seryl-[protein] + ADP + H(+)</text>
        <dbReference type="Rhea" id="RHEA:17989"/>
        <dbReference type="Rhea" id="RHEA-COMP:9863"/>
        <dbReference type="Rhea" id="RHEA-COMP:11604"/>
        <dbReference type="ChEBI" id="CHEBI:15378"/>
        <dbReference type="ChEBI" id="CHEBI:29999"/>
        <dbReference type="ChEBI" id="CHEBI:30616"/>
        <dbReference type="ChEBI" id="CHEBI:83421"/>
        <dbReference type="ChEBI" id="CHEBI:456216"/>
        <dbReference type="EC" id="2.7.11.1"/>
    </reaction>
</comment>
<dbReference type="FunCoup" id="K3XE68">
    <property type="interactions" value="278"/>
</dbReference>
<dbReference type="InterPro" id="IPR032675">
    <property type="entry name" value="LRR_dom_sf"/>
</dbReference>
<dbReference type="CDD" id="cd14066">
    <property type="entry name" value="STKc_IRAK"/>
    <property type="match status" value="1"/>
</dbReference>
<feature type="binding site" evidence="21">
    <location>
        <position position="708"/>
    </location>
    <ligand>
        <name>ATP</name>
        <dbReference type="ChEBI" id="CHEBI:30616"/>
    </ligand>
</feature>
<keyword evidence="8" id="KW-0808">Transferase</keyword>
<feature type="chain" id="PRO_5010125624" description="non-specific serine/threonine protein kinase" evidence="23">
    <location>
        <begin position="25"/>
        <end position="968"/>
    </location>
</feature>
<keyword evidence="10 23" id="KW-0732">Signal</keyword>
<evidence type="ECO:0000256" key="11">
    <source>
        <dbReference type="ARBA" id="ARBA00022737"/>
    </source>
</evidence>
<evidence type="ECO:0000256" key="19">
    <source>
        <dbReference type="ARBA" id="ARBA00047899"/>
    </source>
</evidence>
<dbReference type="EC" id="2.7.11.1" evidence="3"/>
<evidence type="ECO:0000256" key="12">
    <source>
        <dbReference type="ARBA" id="ARBA00022741"/>
    </source>
</evidence>
<comment type="catalytic activity">
    <reaction evidence="19">
        <text>L-threonyl-[protein] + ATP = O-phospho-L-threonyl-[protein] + ADP + H(+)</text>
        <dbReference type="Rhea" id="RHEA:46608"/>
        <dbReference type="Rhea" id="RHEA-COMP:11060"/>
        <dbReference type="Rhea" id="RHEA-COMP:11605"/>
        <dbReference type="ChEBI" id="CHEBI:15378"/>
        <dbReference type="ChEBI" id="CHEBI:30013"/>
        <dbReference type="ChEBI" id="CHEBI:30616"/>
        <dbReference type="ChEBI" id="CHEBI:61977"/>
        <dbReference type="ChEBI" id="CHEBI:456216"/>
        <dbReference type="EC" id="2.7.11.1"/>
    </reaction>
</comment>
<keyword evidence="17" id="KW-0675">Receptor</keyword>
<dbReference type="PROSITE" id="PS00109">
    <property type="entry name" value="PROTEIN_KINASE_TYR"/>
    <property type="match status" value="1"/>
</dbReference>
<dbReference type="Gramene" id="KQL07203">
    <property type="protein sequence ID" value="KQL07203"/>
    <property type="gene ID" value="SETIT_000185mg"/>
</dbReference>
<dbReference type="Gene3D" id="1.10.510.10">
    <property type="entry name" value="Transferase(Phosphotransferase) domain 1"/>
    <property type="match status" value="1"/>
</dbReference>
<evidence type="ECO:0000256" key="16">
    <source>
        <dbReference type="ARBA" id="ARBA00023136"/>
    </source>
</evidence>
<accession>K3XE68</accession>
<reference evidence="25" key="2">
    <citation type="submission" date="2018-08" db="UniProtKB">
        <authorList>
            <consortium name="EnsemblPlants"/>
        </authorList>
    </citation>
    <scope>IDENTIFICATION</scope>
    <source>
        <strain evidence="25">Yugu1</strain>
    </source>
</reference>
<evidence type="ECO:0000256" key="13">
    <source>
        <dbReference type="ARBA" id="ARBA00022777"/>
    </source>
</evidence>
<evidence type="ECO:0000259" key="24">
    <source>
        <dbReference type="PROSITE" id="PS50011"/>
    </source>
</evidence>
<evidence type="ECO:0000256" key="18">
    <source>
        <dbReference type="ARBA" id="ARBA00023180"/>
    </source>
</evidence>
<evidence type="ECO:0000256" key="20">
    <source>
        <dbReference type="ARBA" id="ARBA00048679"/>
    </source>
</evidence>
<dbReference type="GO" id="GO:0016020">
    <property type="term" value="C:membrane"/>
    <property type="evidence" value="ECO:0000318"/>
    <property type="project" value="GO_Central"/>
</dbReference>
<dbReference type="FunFam" id="3.80.10.10:FF:000400">
    <property type="entry name" value="Nuclear pore complex protein NUP107"/>
    <property type="match status" value="1"/>
</dbReference>
<evidence type="ECO:0000256" key="21">
    <source>
        <dbReference type="PROSITE-ProRule" id="PRU10141"/>
    </source>
</evidence>
<keyword evidence="7" id="KW-0433">Leucine-rich repeat</keyword>
<dbReference type="PANTHER" id="PTHR48053:SF22">
    <property type="entry name" value="MDIS1-INTERACTING RECEPTOR LIKE KINASE 2-LIKE"/>
    <property type="match status" value="1"/>
</dbReference>
<dbReference type="Pfam" id="PF08263">
    <property type="entry name" value="LRRNT_2"/>
    <property type="match status" value="1"/>
</dbReference>
<evidence type="ECO:0000256" key="10">
    <source>
        <dbReference type="ARBA" id="ARBA00022729"/>
    </source>
</evidence>
<keyword evidence="4" id="KW-1003">Cell membrane</keyword>
<dbReference type="GO" id="GO:0004674">
    <property type="term" value="F:protein serine/threonine kinase activity"/>
    <property type="evidence" value="ECO:0000318"/>
    <property type="project" value="GO_Central"/>
</dbReference>
<dbReference type="Proteomes" id="UP000004995">
    <property type="component" value="Unassembled WGS sequence"/>
</dbReference>
<dbReference type="InterPro" id="IPR051716">
    <property type="entry name" value="Plant_RL_S/T_kinase"/>
</dbReference>
<evidence type="ECO:0000256" key="23">
    <source>
        <dbReference type="SAM" id="SignalP"/>
    </source>
</evidence>
<keyword evidence="13" id="KW-0418">Kinase</keyword>
<reference evidence="26" key="1">
    <citation type="journal article" date="2012" name="Nat. Biotechnol.">
        <title>Reference genome sequence of the model plant Setaria.</title>
        <authorList>
            <person name="Bennetzen J.L."/>
            <person name="Schmutz J."/>
            <person name="Wang H."/>
            <person name="Percifield R."/>
            <person name="Hawkins J."/>
            <person name="Pontaroli A.C."/>
            <person name="Estep M."/>
            <person name="Feng L."/>
            <person name="Vaughn J.N."/>
            <person name="Grimwood J."/>
            <person name="Jenkins J."/>
            <person name="Barry K."/>
            <person name="Lindquist E."/>
            <person name="Hellsten U."/>
            <person name="Deshpande S."/>
            <person name="Wang X."/>
            <person name="Wu X."/>
            <person name="Mitros T."/>
            <person name="Triplett J."/>
            <person name="Yang X."/>
            <person name="Ye C.Y."/>
            <person name="Mauro-Herrera M."/>
            <person name="Wang L."/>
            <person name="Li P."/>
            <person name="Sharma M."/>
            <person name="Sharma R."/>
            <person name="Ronald P.C."/>
            <person name="Panaud O."/>
            <person name="Kellogg E.A."/>
            <person name="Brutnell T.P."/>
            <person name="Doust A.N."/>
            <person name="Tuskan G.A."/>
            <person name="Rokhsar D."/>
            <person name="Devos K.M."/>
        </authorList>
    </citation>
    <scope>NUCLEOTIDE SEQUENCE [LARGE SCALE GENOMIC DNA]</scope>
    <source>
        <strain evidence="26">cv. Yugu1</strain>
    </source>
</reference>
<evidence type="ECO:0000256" key="14">
    <source>
        <dbReference type="ARBA" id="ARBA00022840"/>
    </source>
</evidence>
<dbReference type="InParanoid" id="K3XE68"/>
<feature type="transmembrane region" description="Helical" evidence="22">
    <location>
        <begin position="617"/>
        <end position="640"/>
    </location>
</feature>
<keyword evidence="18" id="KW-0325">Glycoprotein</keyword>
<proteinExistence type="predicted"/>
<dbReference type="AlphaFoldDB" id="K3XE68"/>
<keyword evidence="15 22" id="KW-1133">Transmembrane helix</keyword>
<feature type="domain" description="Protein kinase" evidence="24">
    <location>
        <begin position="679"/>
        <end position="946"/>
    </location>
</feature>
<dbReference type="STRING" id="4555.K3XE68"/>
<keyword evidence="14 21" id="KW-0067">ATP-binding</keyword>
<keyword evidence="9 22" id="KW-0812">Transmembrane</keyword>
<dbReference type="FunFam" id="3.80.10.10:FF:000177">
    <property type="entry name" value="Leucine-rich repeat receptor-like serine/threonine-protein kinase At1g17230"/>
    <property type="match status" value="1"/>
</dbReference>
<dbReference type="PANTHER" id="PTHR48053">
    <property type="entry name" value="LEUCINE RICH REPEAT FAMILY PROTEIN, EXPRESSED"/>
    <property type="match status" value="1"/>
</dbReference>
<evidence type="ECO:0000256" key="6">
    <source>
        <dbReference type="ARBA" id="ARBA00022553"/>
    </source>
</evidence>
<dbReference type="SMART" id="SM00369">
    <property type="entry name" value="LRR_TYP"/>
    <property type="match status" value="7"/>
</dbReference>
<dbReference type="eggNOG" id="ENOG502QQYD">
    <property type="taxonomic scope" value="Eukaryota"/>
</dbReference>
<evidence type="ECO:0000256" key="17">
    <source>
        <dbReference type="ARBA" id="ARBA00023170"/>
    </source>
</evidence>
<dbReference type="InterPro" id="IPR013210">
    <property type="entry name" value="LRR_N_plant-typ"/>
</dbReference>
<evidence type="ECO:0000256" key="3">
    <source>
        <dbReference type="ARBA" id="ARBA00012513"/>
    </source>
</evidence>
<dbReference type="SUPFAM" id="SSF56112">
    <property type="entry name" value="Protein kinase-like (PK-like)"/>
    <property type="match status" value="1"/>
</dbReference>
<dbReference type="SUPFAM" id="SSF52047">
    <property type="entry name" value="RNI-like"/>
    <property type="match status" value="1"/>
</dbReference>
<protein>
    <recommendedName>
        <fullName evidence="3">non-specific serine/threonine protein kinase</fullName>
        <ecNumber evidence="3">2.7.11.1</ecNumber>
    </recommendedName>
</protein>
<dbReference type="PROSITE" id="PS00107">
    <property type="entry name" value="PROTEIN_KINASE_ATP"/>
    <property type="match status" value="1"/>
</dbReference>
<keyword evidence="16 22" id="KW-0472">Membrane</keyword>
<dbReference type="FunFam" id="3.80.10.10:FF:000383">
    <property type="entry name" value="Leucine-rich repeat receptor protein kinase EMS1"/>
    <property type="match status" value="1"/>
</dbReference>
<name>K3XE68_SETIT</name>
<evidence type="ECO:0000256" key="2">
    <source>
        <dbReference type="ARBA" id="ARBA00004479"/>
    </source>
</evidence>
<dbReference type="EMBL" id="AGNK02003323">
    <property type="status" value="NOT_ANNOTATED_CDS"/>
    <property type="molecule type" value="Genomic_DNA"/>
</dbReference>
<dbReference type="Gene3D" id="3.80.10.10">
    <property type="entry name" value="Ribonuclease Inhibitor"/>
    <property type="match status" value="4"/>
</dbReference>
<dbReference type="InterPro" id="IPR011009">
    <property type="entry name" value="Kinase-like_dom_sf"/>
</dbReference>
<dbReference type="OMA" id="MRATEYF"/>
<evidence type="ECO:0000256" key="15">
    <source>
        <dbReference type="ARBA" id="ARBA00022989"/>
    </source>
</evidence>
<dbReference type="EnsemblPlants" id="KQL07203">
    <property type="protein sequence ID" value="KQL07203"/>
    <property type="gene ID" value="SETIT_000185mg"/>
</dbReference>
<evidence type="ECO:0000256" key="22">
    <source>
        <dbReference type="SAM" id="Phobius"/>
    </source>
</evidence>
<dbReference type="InterPro" id="IPR017441">
    <property type="entry name" value="Protein_kinase_ATP_BS"/>
</dbReference>
<dbReference type="InterPro" id="IPR000719">
    <property type="entry name" value="Prot_kinase_dom"/>
</dbReference>
<dbReference type="FunFam" id="1.10.510.10:FF:000479">
    <property type="entry name" value="Leucine-rich repeat receptor-like protein kinase"/>
    <property type="match status" value="1"/>
</dbReference>
<keyword evidence="26" id="KW-1185">Reference proteome</keyword>
<dbReference type="Pfam" id="PF00560">
    <property type="entry name" value="LRR_1"/>
    <property type="match status" value="10"/>
</dbReference>
<evidence type="ECO:0000256" key="1">
    <source>
        <dbReference type="ARBA" id="ARBA00004162"/>
    </source>
</evidence>
<dbReference type="HOGENOM" id="CLU_000288_22_1_1"/>
<evidence type="ECO:0000256" key="4">
    <source>
        <dbReference type="ARBA" id="ARBA00022475"/>
    </source>
</evidence>
<dbReference type="PROSITE" id="PS50011">
    <property type="entry name" value="PROTEIN_KINASE_DOM"/>
    <property type="match status" value="1"/>
</dbReference>
<evidence type="ECO:0000256" key="9">
    <source>
        <dbReference type="ARBA" id="ARBA00022692"/>
    </source>
</evidence>
<feature type="signal peptide" evidence="23">
    <location>
        <begin position="1"/>
        <end position="24"/>
    </location>
</feature>
<dbReference type="GO" id="GO:0005524">
    <property type="term" value="F:ATP binding"/>
    <property type="evidence" value="ECO:0007669"/>
    <property type="project" value="UniProtKB-UniRule"/>
</dbReference>
<keyword evidence="11" id="KW-0677">Repeat</keyword>
<evidence type="ECO:0000313" key="26">
    <source>
        <dbReference type="Proteomes" id="UP000004995"/>
    </source>
</evidence>
<evidence type="ECO:0000256" key="5">
    <source>
        <dbReference type="ARBA" id="ARBA00022527"/>
    </source>
</evidence>
<dbReference type="Pfam" id="PF13855">
    <property type="entry name" value="LRR_8"/>
    <property type="match status" value="1"/>
</dbReference>
<dbReference type="FunFam" id="3.30.200.20:FF:000309">
    <property type="entry name" value="Leucine-rich repeat receptor protein kinase MSP1"/>
    <property type="match status" value="1"/>
</dbReference>
<keyword evidence="5" id="KW-0723">Serine/threonine-protein kinase</keyword>
<dbReference type="InterPro" id="IPR008266">
    <property type="entry name" value="Tyr_kinase_AS"/>
</dbReference>
<dbReference type="InterPro" id="IPR003591">
    <property type="entry name" value="Leu-rich_rpt_typical-subtyp"/>
</dbReference>
<keyword evidence="12 21" id="KW-0547">Nucleotide-binding</keyword>
<sequence length="968" mass="106649">MTTVLFDLLLFLSQSCLLFLHTDAVRSHGGAHLRSQQGAALIQWKSSLQSSPALDSWIQGTSPCSNWTGITCGLVHRGRNSPLVVTNISLPNAGIDGQLGELNFSALPFLSYIDLKYNSFRGEIPPAIASLPMLSFLDLTGNLLHGQIPSEIGNMGRLRQLRLSLNNITGRIPASFGNMTMLLSGFIPSALGNLSNVLDLELANNQLTGPIPPSLWNLTSLNYLDLSENQLVGSIANEIDALVNLDTLFLSVNKISGSIPASLTNLTGLRVLSLFSNMLSGPLPPEFAKLTYLVQLSLLNNSLSGELPSDVCKGGNLQEFSVAKNMFTGPIPESLKKCKSLKKVSLAYNQITGDISNFGPYPELVRANFQANNLRGHLSKSWASSVNLTVFVASENMITGSLPSELSNLVNLEILLLHSNNLSGNIPPELSNLSNLYRLNLSQNQFTGQIPIEFGQMSNLQYLDMSVNKLSGLIPQELGSCSKLRSLNIKHNSLSGNLPMTIGNLRNLQIVLDVSENNLTGGLPAQLGNLVMLEFLNLSHNQFSGSIPSSIASMVSLSTLDVSYNNLEGPLPAGQLFLNASTGWFFHNKGLCGNLSGLPTCPSTPIIEHHKERIHRLLLVISIPVCLVIILAIFGLVTIIQKRKRPQNIISANRIDVFSVWNFDGQLAFEDIMRATEYFNERYIIGSGGYGTVYKAHLQGGRSVAVKKLHQIEELMSDEKRFNSEIEVLTRIRHRSIVKLYGFCSHPRYKFLVYDYIDRGSLHAILENEESAKELDWQKRATIARDVAQAMYYLHHECDPPIIHRDITSNNVLLDTTFKAYVSDFGTARIIKPDSSNWSELAGTYGYIAPELSYTSVVTAKCDVYSFGVVLLEIMMGRYPSELQSLASLGQHHRLEMDMLDQRPPLPSMVENEEIALLVEVAFSCLQTSPQSRPSMQDVYQKLVWRVPSSLASPSHASTFKEIVGEEM</sequence>
<evidence type="ECO:0000313" key="25">
    <source>
        <dbReference type="EnsemblPlants" id="KQL07203"/>
    </source>
</evidence>